<dbReference type="CDD" id="cd07989">
    <property type="entry name" value="LPLAT_AGPAT-like"/>
    <property type="match status" value="1"/>
</dbReference>
<keyword evidence="2 4" id="KW-0012">Acyltransferase</keyword>
<dbReference type="PANTHER" id="PTHR10434:SF11">
    <property type="entry name" value="1-ACYL-SN-GLYCEROL-3-PHOSPHATE ACYLTRANSFERASE"/>
    <property type="match status" value="1"/>
</dbReference>
<evidence type="ECO:0000313" key="5">
    <source>
        <dbReference type="Proteomes" id="UP000006238"/>
    </source>
</evidence>
<dbReference type="PANTHER" id="PTHR10434">
    <property type="entry name" value="1-ACYL-SN-GLYCEROL-3-PHOSPHATE ACYLTRANSFERASE"/>
    <property type="match status" value="1"/>
</dbReference>
<dbReference type="SUPFAM" id="SSF69593">
    <property type="entry name" value="Glycerol-3-phosphate (1)-acyltransferase"/>
    <property type="match status" value="1"/>
</dbReference>
<evidence type="ECO:0000256" key="2">
    <source>
        <dbReference type="ARBA" id="ARBA00023315"/>
    </source>
</evidence>
<evidence type="ECO:0000313" key="4">
    <source>
        <dbReference type="EMBL" id="EFF68980.1"/>
    </source>
</evidence>
<dbReference type="STRING" id="45851.BHV86_05130"/>
<dbReference type="Proteomes" id="UP000006238">
    <property type="component" value="Unassembled WGS sequence"/>
</dbReference>
<feature type="domain" description="Phospholipid/glycerol acyltransferase" evidence="3">
    <location>
        <begin position="45"/>
        <end position="158"/>
    </location>
</feature>
<evidence type="ECO:0000256" key="1">
    <source>
        <dbReference type="ARBA" id="ARBA00022679"/>
    </source>
</evidence>
<dbReference type="GeneID" id="98917267"/>
<evidence type="ECO:0000259" key="3">
    <source>
        <dbReference type="SMART" id="SM00563"/>
    </source>
</evidence>
<dbReference type="HOGENOM" id="CLU_027938_4_5_9"/>
<accession>D4RY80</accession>
<keyword evidence="5" id="KW-1185">Reference proteome</keyword>
<dbReference type="AlphaFoldDB" id="D4RY80"/>
<dbReference type="InterPro" id="IPR002123">
    <property type="entry name" value="Plipid/glycerol_acylTrfase"/>
</dbReference>
<organism evidence="4 5">
    <name type="scientific">Eshraghiella crossota DSM 2876</name>
    <dbReference type="NCBI Taxonomy" id="511680"/>
    <lineage>
        <taxon>Bacteria</taxon>
        <taxon>Bacillati</taxon>
        <taxon>Bacillota</taxon>
        <taxon>Clostridia</taxon>
        <taxon>Lachnospirales</taxon>
        <taxon>Lachnospiraceae</taxon>
        <taxon>Eshraghiella</taxon>
    </lineage>
</organism>
<dbReference type="GO" id="GO:0003841">
    <property type="term" value="F:1-acylglycerol-3-phosphate O-acyltransferase activity"/>
    <property type="evidence" value="ECO:0007669"/>
    <property type="project" value="TreeGrafter"/>
</dbReference>
<dbReference type="RefSeq" id="WP_005601886.1">
    <property type="nucleotide sequence ID" value="NZ_GG663521.1"/>
</dbReference>
<sequence length="208" mass="23887">MPKWTDSLKAAIGNAVLTIFVKVGMRPKQIFQNKNRKNCNYGEPVIFVGNHTSHYDGIMTSVEFKKSKADIIVAKDWFEKKSINWYLKNARCIPMDRYGVDTGWLRNSKEAVKKGESIIIFPEGKTSKDGNIGEFKSGFVMLSIMTGARIVPFVIDGKYKMVFGRRQRIYLGEPLALTEEGKSLTPKYMEKESERFRQIIQDMKEKVK</sequence>
<dbReference type="eggNOG" id="COG0204">
    <property type="taxonomic scope" value="Bacteria"/>
</dbReference>
<gene>
    <name evidence="4" type="ORF">BUTYVIB_00785</name>
</gene>
<proteinExistence type="predicted"/>
<dbReference type="Pfam" id="PF01553">
    <property type="entry name" value="Acyltransferase"/>
    <property type="match status" value="1"/>
</dbReference>
<dbReference type="GO" id="GO:0006654">
    <property type="term" value="P:phosphatidic acid biosynthetic process"/>
    <property type="evidence" value="ECO:0007669"/>
    <property type="project" value="TreeGrafter"/>
</dbReference>
<reference evidence="4 5" key="1">
    <citation type="submission" date="2010-02" db="EMBL/GenBank/DDBJ databases">
        <authorList>
            <person name="Weinstock G."/>
            <person name="Sodergren E."/>
            <person name="Clifton S."/>
            <person name="Fulton L."/>
            <person name="Fulton B."/>
            <person name="Courtney L."/>
            <person name="Fronick C."/>
            <person name="Harrison M."/>
            <person name="Strong C."/>
            <person name="Farmer C."/>
            <person name="Delahaunty K."/>
            <person name="Markovic C."/>
            <person name="Hall O."/>
            <person name="Minx P."/>
            <person name="Tomlinson C."/>
            <person name="Mitreva M."/>
            <person name="Nelson J."/>
            <person name="Hou S."/>
            <person name="Wollam A."/>
            <person name="Pepin K.H."/>
            <person name="Johnson M."/>
            <person name="Bhonagiri V."/>
            <person name="Zhang X."/>
            <person name="Suruliraj S."/>
            <person name="Warren W."/>
            <person name="Chinwalla A."/>
            <person name="Mardis E.R."/>
            <person name="Wilson R.K."/>
        </authorList>
    </citation>
    <scope>NUCLEOTIDE SEQUENCE [LARGE SCALE GENOMIC DNA]</scope>
    <source>
        <strain evidence="4 5">DSM 2876</strain>
    </source>
</reference>
<dbReference type="EMBL" id="ABWN01000022">
    <property type="protein sequence ID" value="EFF68980.1"/>
    <property type="molecule type" value="Genomic_DNA"/>
</dbReference>
<keyword evidence="1 4" id="KW-0808">Transferase</keyword>
<dbReference type="SMART" id="SM00563">
    <property type="entry name" value="PlsC"/>
    <property type="match status" value="1"/>
</dbReference>
<name>D4RY80_9FIRM</name>
<comment type="caution">
    <text evidence="4">The sequence shown here is derived from an EMBL/GenBank/DDBJ whole genome shotgun (WGS) entry which is preliminary data.</text>
</comment>
<protein>
    <submittedName>
        <fullName evidence="4">Acyltransferase</fullName>
    </submittedName>
</protein>